<dbReference type="Gene3D" id="3.30.450.20">
    <property type="entry name" value="PAS domain"/>
    <property type="match status" value="1"/>
</dbReference>
<keyword evidence="3" id="KW-0597">Phosphoprotein</keyword>
<dbReference type="EC" id="2.7.13.3" evidence="2"/>
<accession>A0A3G5AEE9</accession>
<gene>
    <name evidence="7" type="ORF">Hyperionvirus20_31</name>
</gene>
<name>A0A3G5AEE9_9VIRU</name>
<keyword evidence="4" id="KW-0808">Transferase</keyword>
<dbReference type="Gene3D" id="2.10.70.100">
    <property type="match status" value="1"/>
</dbReference>
<proteinExistence type="predicted"/>
<dbReference type="Pfam" id="PF08447">
    <property type="entry name" value="PAS_3"/>
    <property type="match status" value="1"/>
</dbReference>
<dbReference type="SUPFAM" id="SSF55785">
    <property type="entry name" value="PYP-like sensor domain (PAS domain)"/>
    <property type="match status" value="1"/>
</dbReference>
<evidence type="ECO:0000256" key="1">
    <source>
        <dbReference type="ARBA" id="ARBA00000085"/>
    </source>
</evidence>
<dbReference type="PANTHER" id="PTHR43304">
    <property type="entry name" value="PHYTOCHROME-LIKE PROTEIN CPH1"/>
    <property type="match status" value="1"/>
</dbReference>
<dbReference type="PANTHER" id="PTHR43304:SF1">
    <property type="entry name" value="PAC DOMAIN-CONTAINING PROTEIN"/>
    <property type="match status" value="1"/>
</dbReference>
<dbReference type="InterPro" id="IPR013655">
    <property type="entry name" value="PAS_fold_3"/>
</dbReference>
<evidence type="ECO:0000313" key="7">
    <source>
        <dbReference type="EMBL" id="AYV84253.1"/>
    </source>
</evidence>
<dbReference type="InterPro" id="IPR035965">
    <property type="entry name" value="PAS-like_dom_sf"/>
</dbReference>
<organism evidence="7">
    <name type="scientific">Hyperionvirus sp</name>
    <dbReference type="NCBI Taxonomy" id="2487770"/>
    <lineage>
        <taxon>Viruses</taxon>
        <taxon>Varidnaviria</taxon>
        <taxon>Bamfordvirae</taxon>
        <taxon>Nucleocytoviricota</taxon>
        <taxon>Megaviricetes</taxon>
        <taxon>Imitervirales</taxon>
        <taxon>Mimiviridae</taxon>
        <taxon>Klosneuvirinae</taxon>
    </lineage>
</organism>
<feature type="domain" description="PAS fold-3" evidence="6">
    <location>
        <begin position="75"/>
        <end position="142"/>
    </location>
</feature>
<evidence type="ECO:0000256" key="3">
    <source>
        <dbReference type="ARBA" id="ARBA00022553"/>
    </source>
</evidence>
<comment type="catalytic activity">
    <reaction evidence="1">
        <text>ATP + protein L-histidine = ADP + protein N-phospho-L-histidine.</text>
        <dbReference type="EC" id="2.7.13.3"/>
    </reaction>
</comment>
<protein>
    <recommendedName>
        <fullName evidence="2">histidine kinase</fullName>
        <ecNumber evidence="2">2.7.13.3</ecNumber>
    </recommendedName>
</protein>
<evidence type="ECO:0000256" key="4">
    <source>
        <dbReference type="ARBA" id="ARBA00022679"/>
    </source>
</evidence>
<evidence type="ECO:0000256" key="2">
    <source>
        <dbReference type="ARBA" id="ARBA00012438"/>
    </source>
</evidence>
<evidence type="ECO:0000256" key="5">
    <source>
        <dbReference type="ARBA" id="ARBA00022777"/>
    </source>
</evidence>
<keyword evidence="5" id="KW-0418">Kinase</keyword>
<evidence type="ECO:0000259" key="6">
    <source>
        <dbReference type="Pfam" id="PF08447"/>
    </source>
</evidence>
<dbReference type="InterPro" id="IPR052162">
    <property type="entry name" value="Sensor_kinase/Photoreceptor"/>
</dbReference>
<dbReference type="EMBL" id="MK072402">
    <property type="protein sequence ID" value="AYV84253.1"/>
    <property type="molecule type" value="Genomic_DNA"/>
</dbReference>
<sequence length="149" mass="17139">MVPLITAVTALLIIALLIYWLYSLHYQENPQTCKISKYLKSPDRLGTFVWNIKTGTNSYSKELRNIYQITSDDQEHINYFMSLLHPLDKEATQKSIDKAFTTGKYKAAFRVVLPNKKIRFIAACGTVIYDENKKPILLAGFNIDITPKY</sequence>
<reference evidence="7" key="1">
    <citation type="submission" date="2018-10" db="EMBL/GenBank/DDBJ databases">
        <title>Hidden diversity of soil giant viruses.</title>
        <authorList>
            <person name="Schulz F."/>
            <person name="Alteio L."/>
            <person name="Goudeau D."/>
            <person name="Ryan E.M."/>
            <person name="Malmstrom R.R."/>
            <person name="Blanchard J."/>
            <person name="Woyke T."/>
        </authorList>
    </citation>
    <scope>NUCLEOTIDE SEQUENCE</scope>
    <source>
        <strain evidence="7">HYV1</strain>
    </source>
</reference>
<dbReference type="GO" id="GO:0004673">
    <property type="term" value="F:protein histidine kinase activity"/>
    <property type="evidence" value="ECO:0007669"/>
    <property type="project" value="UniProtKB-EC"/>
</dbReference>